<dbReference type="Proteomes" id="UP000011559">
    <property type="component" value="Unassembled WGS sequence"/>
</dbReference>
<dbReference type="AlphaFoldDB" id="M0G8P8"/>
<evidence type="ECO:0000313" key="2">
    <source>
        <dbReference type="Proteomes" id="UP000011559"/>
    </source>
</evidence>
<accession>M0G8P8</accession>
<sequence length="114" mass="13167">MEAESKIYDVWLCFIESASEGLVIHTTVPLKSEARLSRCRISYRHCDVEGVFCVGVKLYLPERRQRVQRSVGWLCFAIIFIIKFLVRESEKIDENAVVSVYLEWGGTFSDLLAF</sequence>
<protein>
    <submittedName>
        <fullName evidence="1">Uncharacterized protein</fullName>
    </submittedName>
</protein>
<keyword evidence="2" id="KW-1185">Reference proteome</keyword>
<evidence type="ECO:0000313" key="1">
    <source>
        <dbReference type="EMBL" id="ELZ68565.1"/>
    </source>
</evidence>
<name>M0G8P8_HALPT</name>
<gene>
    <name evidence="1" type="ORF">C457_11191</name>
</gene>
<comment type="caution">
    <text evidence="1">The sequence shown here is derived from an EMBL/GenBank/DDBJ whole genome shotgun (WGS) entry which is preliminary data.</text>
</comment>
<organism evidence="1 2">
    <name type="scientific">Haloferax prahovense (strain DSM 18310 / JCM 13924 / TL6)</name>
    <dbReference type="NCBI Taxonomy" id="1227461"/>
    <lineage>
        <taxon>Archaea</taxon>
        <taxon>Methanobacteriati</taxon>
        <taxon>Methanobacteriota</taxon>
        <taxon>Stenosarchaea group</taxon>
        <taxon>Halobacteria</taxon>
        <taxon>Halobacteriales</taxon>
        <taxon>Haloferacaceae</taxon>
        <taxon>Haloferax</taxon>
    </lineage>
</organism>
<dbReference type="EMBL" id="AOLG01000035">
    <property type="protein sequence ID" value="ELZ68565.1"/>
    <property type="molecule type" value="Genomic_DNA"/>
</dbReference>
<proteinExistence type="predicted"/>
<reference evidence="1 2" key="1">
    <citation type="journal article" date="2014" name="PLoS Genet.">
        <title>Phylogenetically driven sequencing of extremely halophilic archaea reveals strategies for static and dynamic osmo-response.</title>
        <authorList>
            <person name="Becker E.A."/>
            <person name="Seitzer P.M."/>
            <person name="Tritt A."/>
            <person name="Larsen D."/>
            <person name="Krusor M."/>
            <person name="Yao A.I."/>
            <person name="Wu D."/>
            <person name="Madern D."/>
            <person name="Eisen J.A."/>
            <person name="Darling A.E."/>
            <person name="Facciotti M.T."/>
        </authorList>
    </citation>
    <scope>NUCLEOTIDE SEQUENCE [LARGE SCALE GENOMIC DNA]</scope>
    <source>
        <strain evidence="2">DSM 18310 / JCM 13924 / TL6</strain>
    </source>
</reference>